<feature type="compositionally biased region" description="Basic and acidic residues" evidence="1">
    <location>
        <begin position="441"/>
        <end position="463"/>
    </location>
</feature>
<feature type="compositionally biased region" description="Acidic residues" evidence="1">
    <location>
        <begin position="353"/>
        <end position="362"/>
    </location>
</feature>
<feature type="region of interest" description="Disordered" evidence="1">
    <location>
        <begin position="1"/>
        <end position="67"/>
    </location>
</feature>
<name>A0A371DAW4_9APHY</name>
<keyword evidence="3" id="KW-1185">Reference proteome</keyword>
<feature type="region of interest" description="Disordered" evidence="1">
    <location>
        <begin position="88"/>
        <end position="151"/>
    </location>
</feature>
<evidence type="ECO:0000313" key="2">
    <source>
        <dbReference type="EMBL" id="RDX49673.1"/>
    </source>
</evidence>
<gene>
    <name evidence="2" type="ORF">OH76DRAFT_1515628</name>
</gene>
<reference evidence="2 3" key="1">
    <citation type="journal article" date="2018" name="Biotechnol. Biofuels">
        <title>Integrative visual omics of the white-rot fungus Polyporus brumalis exposes the biotechnological potential of its oxidative enzymes for delignifying raw plant biomass.</title>
        <authorList>
            <person name="Miyauchi S."/>
            <person name="Rancon A."/>
            <person name="Drula E."/>
            <person name="Hage H."/>
            <person name="Chaduli D."/>
            <person name="Favel A."/>
            <person name="Grisel S."/>
            <person name="Henrissat B."/>
            <person name="Herpoel-Gimbert I."/>
            <person name="Ruiz-Duenas F.J."/>
            <person name="Chevret D."/>
            <person name="Hainaut M."/>
            <person name="Lin J."/>
            <person name="Wang M."/>
            <person name="Pangilinan J."/>
            <person name="Lipzen A."/>
            <person name="Lesage-Meessen L."/>
            <person name="Navarro D."/>
            <person name="Riley R."/>
            <person name="Grigoriev I.V."/>
            <person name="Zhou S."/>
            <person name="Raouche S."/>
            <person name="Rosso M.N."/>
        </authorList>
    </citation>
    <scope>NUCLEOTIDE SEQUENCE [LARGE SCALE GENOMIC DNA]</scope>
    <source>
        <strain evidence="2 3">BRFM 1820</strain>
    </source>
</reference>
<feature type="region of interest" description="Disordered" evidence="1">
    <location>
        <begin position="865"/>
        <end position="946"/>
    </location>
</feature>
<dbReference type="STRING" id="139420.A0A371DAW4"/>
<feature type="region of interest" description="Disordered" evidence="1">
    <location>
        <begin position="163"/>
        <end position="524"/>
    </location>
</feature>
<dbReference type="Proteomes" id="UP000256964">
    <property type="component" value="Unassembled WGS sequence"/>
</dbReference>
<protein>
    <submittedName>
        <fullName evidence="2">Uncharacterized protein</fullName>
    </submittedName>
</protein>
<dbReference type="OrthoDB" id="2803824at2759"/>
<feature type="compositionally biased region" description="Basic and acidic residues" evidence="1">
    <location>
        <begin position="367"/>
        <end position="379"/>
    </location>
</feature>
<feature type="compositionally biased region" description="Low complexity" evidence="1">
    <location>
        <begin position="93"/>
        <end position="107"/>
    </location>
</feature>
<feature type="compositionally biased region" description="Gly residues" evidence="1">
    <location>
        <begin position="883"/>
        <end position="912"/>
    </location>
</feature>
<dbReference type="AlphaFoldDB" id="A0A371DAW4"/>
<feature type="compositionally biased region" description="Basic and acidic residues" evidence="1">
    <location>
        <begin position="341"/>
        <end position="352"/>
    </location>
</feature>
<accession>A0A371DAW4</accession>
<evidence type="ECO:0000313" key="3">
    <source>
        <dbReference type="Proteomes" id="UP000256964"/>
    </source>
</evidence>
<proteinExistence type="predicted"/>
<dbReference type="EMBL" id="KZ857404">
    <property type="protein sequence ID" value="RDX49673.1"/>
    <property type="molecule type" value="Genomic_DNA"/>
</dbReference>
<organism evidence="2 3">
    <name type="scientific">Lentinus brumalis</name>
    <dbReference type="NCBI Taxonomy" id="2498619"/>
    <lineage>
        <taxon>Eukaryota</taxon>
        <taxon>Fungi</taxon>
        <taxon>Dikarya</taxon>
        <taxon>Basidiomycota</taxon>
        <taxon>Agaricomycotina</taxon>
        <taxon>Agaricomycetes</taxon>
        <taxon>Polyporales</taxon>
        <taxon>Polyporaceae</taxon>
        <taxon>Lentinus</taxon>
    </lineage>
</organism>
<evidence type="ECO:0000256" key="1">
    <source>
        <dbReference type="SAM" id="MobiDB-lite"/>
    </source>
</evidence>
<feature type="compositionally biased region" description="Basic and acidic residues" evidence="1">
    <location>
        <begin position="477"/>
        <end position="489"/>
    </location>
</feature>
<sequence length="946" mass="103927">MSVSIRRSKGLPPGIWGPGADGMGRIMVPATPPGQTSANEGEIPIASFDDESAADTRSEADQTSKPGAAQVSYITAYVPYIVPTVLQREESESLPSSSPISVSSVETESMKRNTVPVNGAAQSQRSDSAPLWDALSPIPRRVPGPGETLFDEYESAGFEDGEVVDPEAAVKTPPSNQAASYWTDEERQDFAGKPSGPSLTLDALPTGRKRNWGGSPASEEMSRTARRPRRDEDEGRGGYANGGDDVRLPSIQEMMGNPWQASSGTRARCSSFRPAVVSTPKREQARTHVNFVPDSAANVSGAPPSPFSTSSTGTAHAGPLASPFLGGAQHQPPRHASRQPRFQDEDERARPEEEAEEMDIDGAELLRPCEHGRRDDRRERPRGRAWSQGQGPRSLYDIIADSNSSIPNATRAGDAPRWQGGYAPRFREERTGAPNRSGLRKTIDEWEDERSQAEEATRTHDKTPFSAIPHTRAWQYRADRAPVVHETGRYKSAGPQDDADDWPEDGHRSAFPSSGGSGDDADWQEATRGYQGSVASDDHDDDWAGYAGATPSALANDLNADDTPVLVNDPKSSKWHVHFGDPEFLLTGLAGGWINTIWNDERPVVVFWVYNYKYTDNGVINRHIETSVHEITSRLTGEDGFCVVPPDPDTTRNLPTRELPFLWAIRGLTESGAKLMTTAHLVTTKNVTIITMPRALCIPRWVCALGGFLRPNVSIIRAAVLSVLESKEMLALLVELTMKNRRLRHIPPEERVDYIISSLQIKMTEAEDGEPVANIFMHPPTDDMNLWRDWVARMRCEKYNIFMNGTGKARRIFWCSGCRGVDHETDECRLTEMEGWKGPNPSMGDKLHTTIPILEMARKKKYDNGKGLKTNALRGSPARGRWQGAGGNARHGAGGLRSGHRGGGPRGNGSQRGGWSQRAPSGWTPGHSRDGRQGWPGTYQDYPQRW</sequence>